<evidence type="ECO:0000256" key="1">
    <source>
        <dbReference type="SAM" id="SignalP"/>
    </source>
</evidence>
<dbReference type="EMBL" id="WKEW01000005">
    <property type="protein sequence ID" value="MCF5055970.1"/>
    <property type="molecule type" value="Genomic_DNA"/>
</dbReference>
<reference evidence="2 3" key="1">
    <citation type="submission" date="2019-11" db="EMBL/GenBank/DDBJ databases">
        <title>Epiphytic Pseudomonas syringae from cherry orchards.</title>
        <authorList>
            <person name="Hulin M.T."/>
        </authorList>
    </citation>
    <scope>NUCLEOTIDE SEQUENCE [LARGE SCALE GENOMIC DNA]</scope>
    <source>
        <strain evidence="2 3">PA-6-9F</strain>
    </source>
</reference>
<dbReference type="Proteomes" id="UP000814172">
    <property type="component" value="Unassembled WGS sequence"/>
</dbReference>
<keyword evidence="1" id="KW-0732">Signal</keyword>
<comment type="caution">
    <text evidence="2">The sequence shown here is derived from an EMBL/GenBank/DDBJ whole genome shotgun (WGS) entry which is preliminary data.</text>
</comment>
<proteinExistence type="predicted"/>
<protein>
    <submittedName>
        <fullName evidence="2">DUF1120 domain-containing protein</fullName>
    </submittedName>
</protein>
<organism evidence="2 3">
    <name type="scientific">Pseudomonas proteolytica</name>
    <dbReference type="NCBI Taxonomy" id="219574"/>
    <lineage>
        <taxon>Bacteria</taxon>
        <taxon>Pseudomonadati</taxon>
        <taxon>Pseudomonadota</taxon>
        <taxon>Gammaproteobacteria</taxon>
        <taxon>Pseudomonadales</taxon>
        <taxon>Pseudomonadaceae</taxon>
        <taxon>Pseudomonas</taxon>
    </lineage>
</organism>
<evidence type="ECO:0000313" key="3">
    <source>
        <dbReference type="Proteomes" id="UP000814172"/>
    </source>
</evidence>
<sequence length="204" mass="21514">MKNFASRLMLTLLFTPSVFAASSIELAVRGTITPSACTPAFAGGNVVDHGKISAKDLVQGNTTYLPTATVQLSITCEASTLFAIKPIDNRSGTATSPRDFGLGLINGDKKLGRFHLTPKDMTADGVAVQPIASEDGGRTWFAEHIWELGVLWGAGAMDDASALLPSRVLVLGLDVNTSIARADQFDLSDEVSIDGSGTLEVLYL</sequence>
<dbReference type="RefSeq" id="WP_092238100.1">
    <property type="nucleotide sequence ID" value="NZ_FNTR01000005.1"/>
</dbReference>
<accession>A0AAP7CUU5</accession>
<gene>
    <name evidence="2" type="ORF">GIW75_03095</name>
</gene>
<dbReference type="AlphaFoldDB" id="A0AAP7CUU5"/>
<feature type="signal peptide" evidence="1">
    <location>
        <begin position="1"/>
        <end position="20"/>
    </location>
</feature>
<name>A0AAP7CUU5_9PSED</name>
<feature type="chain" id="PRO_5044475992" evidence="1">
    <location>
        <begin position="21"/>
        <end position="204"/>
    </location>
</feature>
<keyword evidence="3" id="KW-1185">Reference proteome</keyword>
<evidence type="ECO:0000313" key="2">
    <source>
        <dbReference type="EMBL" id="MCF5055970.1"/>
    </source>
</evidence>
<dbReference type="InterPro" id="IPR010546">
    <property type="entry name" value="DUF1120"/>
</dbReference>
<dbReference type="Pfam" id="PF06551">
    <property type="entry name" value="DUF1120"/>
    <property type="match status" value="1"/>
</dbReference>
<dbReference type="GeneID" id="55542121"/>